<evidence type="ECO:0000256" key="3">
    <source>
        <dbReference type="ARBA" id="ARBA00022722"/>
    </source>
</evidence>
<evidence type="ECO:0000256" key="5">
    <source>
        <dbReference type="ARBA" id="ARBA00022801"/>
    </source>
</evidence>
<feature type="domain" description="Integrase catalytic" evidence="7">
    <location>
        <begin position="206"/>
        <end position="357"/>
    </location>
</feature>
<reference evidence="8" key="2">
    <citation type="journal article" date="2024" name="Plant">
        <title>Genomic evolution and insights into agronomic trait innovations of Sesamum species.</title>
        <authorList>
            <person name="Miao H."/>
            <person name="Wang L."/>
            <person name="Qu L."/>
            <person name="Liu H."/>
            <person name="Sun Y."/>
            <person name="Le M."/>
            <person name="Wang Q."/>
            <person name="Wei S."/>
            <person name="Zheng Y."/>
            <person name="Lin W."/>
            <person name="Duan Y."/>
            <person name="Cao H."/>
            <person name="Xiong S."/>
            <person name="Wang X."/>
            <person name="Wei L."/>
            <person name="Li C."/>
            <person name="Ma Q."/>
            <person name="Ju M."/>
            <person name="Zhao R."/>
            <person name="Li G."/>
            <person name="Mu C."/>
            <person name="Tian Q."/>
            <person name="Mei H."/>
            <person name="Zhang T."/>
            <person name="Gao T."/>
            <person name="Zhang H."/>
        </authorList>
    </citation>
    <scope>NUCLEOTIDE SEQUENCE</scope>
    <source>
        <strain evidence="8">KEN1</strain>
    </source>
</reference>
<dbReference type="InterPro" id="IPR041373">
    <property type="entry name" value="RT_RNaseH"/>
</dbReference>
<accession>A0AAW2UGV0</accession>
<evidence type="ECO:0000256" key="2">
    <source>
        <dbReference type="ARBA" id="ARBA00022695"/>
    </source>
</evidence>
<dbReference type="GO" id="GO:0003964">
    <property type="term" value="F:RNA-directed DNA polymerase activity"/>
    <property type="evidence" value="ECO:0007669"/>
    <property type="project" value="UniProtKB-KW"/>
</dbReference>
<dbReference type="PANTHER" id="PTHR34072:SF57">
    <property type="entry name" value="RNA-DIRECTED DNA POLYMERASE"/>
    <property type="match status" value="1"/>
</dbReference>
<dbReference type="GO" id="GO:0003676">
    <property type="term" value="F:nucleic acid binding"/>
    <property type="evidence" value="ECO:0007669"/>
    <property type="project" value="InterPro"/>
</dbReference>
<dbReference type="PANTHER" id="PTHR34072">
    <property type="entry name" value="ENZYMATIC POLYPROTEIN-RELATED"/>
    <property type="match status" value="1"/>
</dbReference>
<keyword evidence="6" id="KW-0695">RNA-directed DNA polymerase</keyword>
<evidence type="ECO:0000313" key="8">
    <source>
        <dbReference type="EMBL" id="KAL0416187.1"/>
    </source>
</evidence>
<dbReference type="InterPro" id="IPR001584">
    <property type="entry name" value="Integrase_cat-core"/>
</dbReference>
<sequence length="357" mass="41253">MLDSAQSNYTTTEKELLAIVFALEKFRPYLLGTKVIVYSDHAALKYLLSKKDAKPRLIRWILLLQEFDLTIKDKKGMENLVADHLSRLMIEGDPPPLKDEFSDERLLATQEITPWYADLVNFLATHTLPNDLSRPKKEKIESDTKYYVWDDPYLWKYYSDQIIRRCILKTKIPSILEFCHSHACGGHFGPKRTTRKTGNLGPRNQMPLAPIFVCEIFDVWGIDFMGPFPSSFGKSYIILGVDYVSKWVEAKATRTDDAKTVIDFVKANIFSRYGIPRDIISDRGTHFCNKMVSVLLKKYSVTHRVSIAYHPQINGQAEVSNREIKSILEKTVNANRKDWSTRLDNALWAYRTAYRLL</sequence>
<comment type="caution">
    <text evidence="8">The sequence shown here is derived from an EMBL/GenBank/DDBJ whole genome shotgun (WGS) entry which is preliminary data.</text>
</comment>
<keyword evidence="4" id="KW-0255">Endonuclease</keyword>
<dbReference type="InterPro" id="IPR043502">
    <property type="entry name" value="DNA/RNA_pol_sf"/>
</dbReference>
<evidence type="ECO:0000259" key="7">
    <source>
        <dbReference type="PROSITE" id="PS50994"/>
    </source>
</evidence>
<dbReference type="InterPro" id="IPR012337">
    <property type="entry name" value="RNaseH-like_sf"/>
</dbReference>
<dbReference type="Pfam" id="PF17917">
    <property type="entry name" value="RT_RNaseH"/>
    <property type="match status" value="1"/>
</dbReference>
<keyword evidence="1" id="KW-0808">Transferase</keyword>
<dbReference type="GO" id="GO:0016787">
    <property type="term" value="F:hydrolase activity"/>
    <property type="evidence" value="ECO:0007669"/>
    <property type="project" value="UniProtKB-KW"/>
</dbReference>
<keyword evidence="2" id="KW-0548">Nucleotidyltransferase</keyword>
<dbReference type="AlphaFoldDB" id="A0AAW2UGV0"/>
<dbReference type="PROSITE" id="PS50994">
    <property type="entry name" value="INTEGRASE"/>
    <property type="match status" value="1"/>
</dbReference>
<dbReference type="GO" id="GO:0015074">
    <property type="term" value="P:DNA integration"/>
    <property type="evidence" value="ECO:0007669"/>
    <property type="project" value="InterPro"/>
</dbReference>
<protein>
    <submittedName>
        <fullName evidence="8">Retrovirus-related Pol polyprotein from transposon.6</fullName>
    </submittedName>
</protein>
<dbReference type="Gene3D" id="3.30.420.10">
    <property type="entry name" value="Ribonuclease H-like superfamily/Ribonuclease H"/>
    <property type="match status" value="1"/>
</dbReference>
<evidence type="ECO:0000256" key="1">
    <source>
        <dbReference type="ARBA" id="ARBA00022679"/>
    </source>
</evidence>
<name>A0AAW2UGV0_9LAMI</name>
<dbReference type="SUPFAM" id="SSF56672">
    <property type="entry name" value="DNA/RNA polymerases"/>
    <property type="match status" value="1"/>
</dbReference>
<evidence type="ECO:0000256" key="4">
    <source>
        <dbReference type="ARBA" id="ARBA00022759"/>
    </source>
</evidence>
<dbReference type="Pfam" id="PF00665">
    <property type="entry name" value="rve"/>
    <property type="match status" value="1"/>
</dbReference>
<evidence type="ECO:0000256" key="6">
    <source>
        <dbReference type="ARBA" id="ARBA00022918"/>
    </source>
</evidence>
<keyword evidence="5" id="KW-0378">Hydrolase</keyword>
<dbReference type="GO" id="GO:0004519">
    <property type="term" value="F:endonuclease activity"/>
    <property type="evidence" value="ECO:0007669"/>
    <property type="project" value="UniProtKB-KW"/>
</dbReference>
<dbReference type="SUPFAM" id="SSF53098">
    <property type="entry name" value="Ribonuclease H-like"/>
    <property type="match status" value="1"/>
</dbReference>
<dbReference type="InterPro" id="IPR036397">
    <property type="entry name" value="RNaseH_sf"/>
</dbReference>
<keyword evidence="3" id="KW-0540">Nuclease</keyword>
<dbReference type="EMBL" id="JACGWN010000012">
    <property type="protein sequence ID" value="KAL0416187.1"/>
    <property type="molecule type" value="Genomic_DNA"/>
</dbReference>
<dbReference type="CDD" id="cd09274">
    <property type="entry name" value="RNase_HI_RT_Ty3"/>
    <property type="match status" value="1"/>
</dbReference>
<organism evidence="8">
    <name type="scientific">Sesamum latifolium</name>
    <dbReference type="NCBI Taxonomy" id="2727402"/>
    <lineage>
        <taxon>Eukaryota</taxon>
        <taxon>Viridiplantae</taxon>
        <taxon>Streptophyta</taxon>
        <taxon>Embryophyta</taxon>
        <taxon>Tracheophyta</taxon>
        <taxon>Spermatophyta</taxon>
        <taxon>Magnoliopsida</taxon>
        <taxon>eudicotyledons</taxon>
        <taxon>Gunneridae</taxon>
        <taxon>Pentapetalae</taxon>
        <taxon>asterids</taxon>
        <taxon>lamiids</taxon>
        <taxon>Lamiales</taxon>
        <taxon>Pedaliaceae</taxon>
        <taxon>Sesamum</taxon>
    </lineage>
</organism>
<gene>
    <name evidence="8" type="ORF">Slati_3450600</name>
</gene>
<reference evidence="8" key="1">
    <citation type="submission" date="2020-06" db="EMBL/GenBank/DDBJ databases">
        <authorList>
            <person name="Li T."/>
            <person name="Hu X."/>
            <person name="Zhang T."/>
            <person name="Song X."/>
            <person name="Zhang H."/>
            <person name="Dai N."/>
            <person name="Sheng W."/>
            <person name="Hou X."/>
            <person name="Wei L."/>
        </authorList>
    </citation>
    <scope>NUCLEOTIDE SEQUENCE</scope>
    <source>
        <strain evidence="8">KEN1</strain>
        <tissue evidence="8">Leaf</tissue>
    </source>
</reference>
<proteinExistence type="predicted"/>